<evidence type="ECO:0000313" key="2">
    <source>
        <dbReference type="EMBL" id="OEU10626.1"/>
    </source>
</evidence>
<evidence type="ECO:0000313" key="3">
    <source>
        <dbReference type="Proteomes" id="UP000095751"/>
    </source>
</evidence>
<dbReference type="KEGG" id="fcy:FRACYDRAFT_193657"/>
<dbReference type="AlphaFoldDB" id="A0A1E7EXQ2"/>
<evidence type="ECO:0000256" key="1">
    <source>
        <dbReference type="SAM" id="MobiDB-lite"/>
    </source>
</evidence>
<feature type="compositionally biased region" description="Polar residues" evidence="1">
    <location>
        <begin position="1085"/>
        <end position="1095"/>
    </location>
</feature>
<dbReference type="OrthoDB" id="41048at2759"/>
<feature type="region of interest" description="Disordered" evidence="1">
    <location>
        <begin position="1070"/>
        <end position="1111"/>
    </location>
</feature>
<proteinExistence type="predicted"/>
<protein>
    <submittedName>
        <fullName evidence="2">Uncharacterized protein</fullName>
    </submittedName>
</protein>
<sequence length="1268" mass="139319">MSGEFLTSSITDASGSAIIGDNQQNGNGGNSNKEATDGYSATVLSFPSGTGFLNPTRYISPLRDNHSNYNAVAKTCLLLNQFAAHGSSKASSEDENNNAGSMEYVESSSLFHDSTFAQSLSESYAALLECISDHNDRRARIVACKTVALMARSAFARLRKSPHLITGNNYINRLDDEIGTDIPMSLCTAALEDTDDGVAATAMSSLGIMVLSTTSTPGTLVDDELSTEVRSIAQAGGGQQPYAPSLKELVDDDAATQQSELQVRIYENVICPRLLQLVSRFMILDHPSHVAMVIPILTASLVYLSKTTNNNKRRVGELDYNSLIEIMVKEILLPWMQQSCVMTMGATTTAALSSIRLIHACPLAPWISEVSHWTIMVLKEECSNNCLEIQLTTLATLLVASRVIPLPERVNNVFEFVVDRVLELPSTIMAPSGIVSAGLLIEIDKLGSAHYRKPIRPSFWSEIILGFFMDGPVGNSSSSSSESNIRSQTLTKFLKSYKIVDILEDKCDDDTTTGTQGKIREELVTAFCMVAFRVGRRHRSSNLIGRQEELKEWVRLSIALLTACSPCIDWGTTSPYMDEEMTMLIACQASYTRLLQEVVHTAGLLSAESISLKMTPFSSPPHILWDQMEEASEYLVQFDTMPLMDTSMTEPIEILMDDIVKREMKGAGVVSHHMRIFLMSLAADQWIQARHVPAGKVVVSSSSDIGMSVDCAKQLLVTISPRRMFGKVVESNKSQIENYSKSKKEKYKKFAQDTVSVCVACIESIALMACHYTKRFGSSNDTKAVLNYAVKSLQGKSGNDSDAPILPVCQAAIERIQSAFQKGDRIATDSILLSPLVPDDFKRRRIVSSSRINQGRDAFNEGYVMQLSRQIISSRADRCLYSFPSVHTLSSTVRKQNWLRLSLPPLPQSQNPQISVAEIPRFVWGSNVKICTAGSDPVAVTLANSMCRSMRYDGEDEFRLMVTMRVHNLTAVGIPNGLRLELGITEENIGTSADAQDVVSLEISRSLTEGFEILIRENTFGSSVVTYEKELKSGDHLTWAMMMNPLPMKGTISLTPTIIFRALEKEAPHASWVTSDTTKNEGEETSVTSGNSKTGSEGAGEKEKPGNDQKQDIVITGEPMKLPPMIGLQPCPFVFFRDSLGDVDSFRFLWSRMPCQLSPVKLVIDPIAEEKPNQFYDAIRLASISTVAFKGDPVAGGMITRLWSFMSPKGKRAMFVLGEQEGDKSKTLHVRGDDKDLLLCLAGTSNSRNALISALQPGFISALQEIFN</sequence>
<keyword evidence="3" id="KW-1185">Reference proteome</keyword>
<accession>A0A1E7EXQ2</accession>
<dbReference type="Proteomes" id="UP000095751">
    <property type="component" value="Unassembled WGS sequence"/>
</dbReference>
<dbReference type="InParanoid" id="A0A1E7EXQ2"/>
<gene>
    <name evidence="2" type="ORF">FRACYDRAFT_193657</name>
</gene>
<feature type="region of interest" description="Disordered" evidence="1">
    <location>
        <begin position="16"/>
        <end position="36"/>
    </location>
</feature>
<organism evidence="2 3">
    <name type="scientific">Fragilariopsis cylindrus CCMP1102</name>
    <dbReference type="NCBI Taxonomy" id="635003"/>
    <lineage>
        <taxon>Eukaryota</taxon>
        <taxon>Sar</taxon>
        <taxon>Stramenopiles</taxon>
        <taxon>Ochrophyta</taxon>
        <taxon>Bacillariophyta</taxon>
        <taxon>Bacillariophyceae</taxon>
        <taxon>Bacillariophycidae</taxon>
        <taxon>Bacillariales</taxon>
        <taxon>Bacillariaceae</taxon>
        <taxon>Fragilariopsis</taxon>
    </lineage>
</organism>
<reference evidence="2 3" key="1">
    <citation type="submission" date="2016-09" db="EMBL/GenBank/DDBJ databases">
        <title>Extensive genetic diversity and differential bi-allelic expression allows diatom success in the polar Southern Ocean.</title>
        <authorList>
            <consortium name="DOE Joint Genome Institute"/>
            <person name="Mock T."/>
            <person name="Otillar R.P."/>
            <person name="Strauss J."/>
            <person name="Dupont C."/>
            <person name="Frickenhaus S."/>
            <person name="Maumus F."/>
            <person name="Mcmullan M."/>
            <person name="Sanges R."/>
            <person name="Schmutz J."/>
            <person name="Toseland A."/>
            <person name="Valas R."/>
            <person name="Veluchamy A."/>
            <person name="Ward B.J."/>
            <person name="Allen A."/>
            <person name="Barry K."/>
            <person name="Falciatore A."/>
            <person name="Ferrante M."/>
            <person name="Fortunato A.E."/>
            <person name="Gloeckner G."/>
            <person name="Gruber A."/>
            <person name="Hipkin R."/>
            <person name="Janech M."/>
            <person name="Kroth P."/>
            <person name="Leese F."/>
            <person name="Lindquist E."/>
            <person name="Lyon B.R."/>
            <person name="Martin J."/>
            <person name="Mayer C."/>
            <person name="Parker M."/>
            <person name="Quesneville H."/>
            <person name="Raymond J."/>
            <person name="Uhlig C."/>
            <person name="Valentin K.U."/>
            <person name="Worden A.Z."/>
            <person name="Armbrust E.V."/>
            <person name="Bowler C."/>
            <person name="Green B."/>
            <person name="Moulton V."/>
            <person name="Van Oosterhout C."/>
            <person name="Grigoriev I."/>
        </authorList>
    </citation>
    <scope>NUCLEOTIDE SEQUENCE [LARGE SCALE GENOMIC DNA]</scope>
    <source>
        <strain evidence="2 3">CCMP1102</strain>
    </source>
</reference>
<dbReference type="EMBL" id="KV784371">
    <property type="protein sequence ID" value="OEU10626.1"/>
    <property type="molecule type" value="Genomic_DNA"/>
</dbReference>
<name>A0A1E7EXQ2_9STRA</name>
<feature type="compositionally biased region" description="Basic and acidic residues" evidence="1">
    <location>
        <begin position="1099"/>
        <end position="1111"/>
    </location>
</feature>